<keyword evidence="2" id="KW-1185">Reference proteome</keyword>
<organism evidence="1 2">
    <name type="scientific">Portunus trituberculatus</name>
    <name type="common">Swimming crab</name>
    <name type="synonym">Neptunus trituberculatus</name>
    <dbReference type="NCBI Taxonomy" id="210409"/>
    <lineage>
        <taxon>Eukaryota</taxon>
        <taxon>Metazoa</taxon>
        <taxon>Ecdysozoa</taxon>
        <taxon>Arthropoda</taxon>
        <taxon>Crustacea</taxon>
        <taxon>Multicrustacea</taxon>
        <taxon>Malacostraca</taxon>
        <taxon>Eumalacostraca</taxon>
        <taxon>Eucarida</taxon>
        <taxon>Decapoda</taxon>
        <taxon>Pleocyemata</taxon>
        <taxon>Brachyura</taxon>
        <taxon>Eubrachyura</taxon>
        <taxon>Portunoidea</taxon>
        <taxon>Portunidae</taxon>
        <taxon>Portuninae</taxon>
        <taxon>Portunus</taxon>
    </lineage>
</organism>
<name>A0A5B7I2S4_PORTR</name>
<reference evidence="1 2" key="1">
    <citation type="submission" date="2019-05" db="EMBL/GenBank/DDBJ databases">
        <title>Another draft genome of Portunus trituberculatus and its Hox gene families provides insights of decapod evolution.</title>
        <authorList>
            <person name="Jeong J.-H."/>
            <person name="Song I."/>
            <person name="Kim S."/>
            <person name="Choi T."/>
            <person name="Kim D."/>
            <person name="Ryu S."/>
            <person name="Kim W."/>
        </authorList>
    </citation>
    <scope>NUCLEOTIDE SEQUENCE [LARGE SCALE GENOMIC DNA]</scope>
    <source>
        <tissue evidence="1">Muscle</tissue>
    </source>
</reference>
<dbReference type="EMBL" id="VSRR010040615">
    <property type="protein sequence ID" value="MPC75218.1"/>
    <property type="molecule type" value="Genomic_DNA"/>
</dbReference>
<dbReference type="Proteomes" id="UP000324222">
    <property type="component" value="Unassembled WGS sequence"/>
</dbReference>
<dbReference type="AlphaFoldDB" id="A0A5B7I2S4"/>
<gene>
    <name evidence="1" type="ORF">E2C01_069602</name>
</gene>
<protein>
    <submittedName>
        <fullName evidence="1">Uncharacterized protein</fullName>
    </submittedName>
</protein>
<proteinExistence type="predicted"/>
<comment type="caution">
    <text evidence="1">The sequence shown here is derived from an EMBL/GenBank/DDBJ whole genome shotgun (WGS) entry which is preliminary data.</text>
</comment>
<evidence type="ECO:0000313" key="1">
    <source>
        <dbReference type="EMBL" id="MPC75218.1"/>
    </source>
</evidence>
<evidence type="ECO:0000313" key="2">
    <source>
        <dbReference type="Proteomes" id="UP000324222"/>
    </source>
</evidence>
<accession>A0A5B7I2S4</accession>
<sequence length="88" mass="9759">MLTEASFKTCVAVQLFVCATCSPHSSFVTEWDEEKPLGAERLLPLTIVDCLWPQGSGHYLYEVDQPPWGGWGNHSTANSHLKAVPSRE</sequence>